<dbReference type="Pfam" id="PF00005">
    <property type="entry name" value="ABC_tran"/>
    <property type="match status" value="1"/>
</dbReference>
<organism evidence="6 7">
    <name type="scientific">Klebsiella pneumoniae 30684/NJST258_2</name>
    <dbReference type="NCBI Taxonomy" id="1420013"/>
    <lineage>
        <taxon>Bacteria</taxon>
        <taxon>Pseudomonadati</taxon>
        <taxon>Pseudomonadota</taxon>
        <taxon>Gammaproteobacteria</taxon>
        <taxon>Enterobacterales</taxon>
        <taxon>Enterobacteriaceae</taxon>
        <taxon>Klebsiella/Raoultella group</taxon>
        <taxon>Klebsiella</taxon>
        <taxon>Klebsiella pneumoniae complex</taxon>
    </lineage>
</organism>
<dbReference type="SMART" id="SM00382">
    <property type="entry name" value="AAA"/>
    <property type="match status" value="1"/>
</dbReference>
<reference evidence="6 7" key="1">
    <citation type="journal article" date="2014" name="Proc. Natl. Acad. Sci. U.S.A.">
        <title>Molecular dissection of the evolution of carbapenem-resistant multilocus sequence type 258 Klebsiella pneumoniae.</title>
        <authorList>
            <person name="Deleo F.R."/>
            <person name="Chen L."/>
            <person name="Porcella S.F."/>
            <person name="Martens C.A."/>
            <person name="Kobayashi S.D."/>
            <person name="Porter A.R."/>
            <person name="Chavda K.D."/>
            <person name="Jacobs M.R."/>
            <person name="Mathema B."/>
            <person name="Olsen R.J."/>
            <person name="Bonomo R.A."/>
            <person name="Musser J.M."/>
            <person name="Kreiswirth B.N."/>
        </authorList>
    </citation>
    <scope>NUCLEOTIDE SEQUENCE [LARGE SCALE GENOMIC DNA]</scope>
    <source>
        <strain evidence="6">30684/NJST258_2</strain>
    </source>
</reference>
<evidence type="ECO:0000256" key="4">
    <source>
        <dbReference type="ARBA" id="ARBA00022840"/>
    </source>
</evidence>
<dbReference type="PANTHER" id="PTHR42734">
    <property type="entry name" value="METAL TRANSPORT SYSTEM ATP-BINDING PROTEIN TM_0124-RELATED"/>
    <property type="match status" value="1"/>
</dbReference>
<gene>
    <name evidence="6" type="ORF">KPNJ2_01237</name>
</gene>
<proteinExistence type="inferred from homology"/>
<dbReference type="PROSITE" id="PS00211">
    <property type="entry name" value="ABC_TRANSPORTER_1"/>
    <property type="match status" value="1"/>
</dbReference>
<dbReference type="Gene3D" id="3.40.50.300">
    <property type="entry name" value="P-loop containing nucleotide triphosphate hydrolases"/>
    <property type="match status" value="1"/>
</dbReference>
<dbReference type="AlphaFoldDB" id="W8UVQ6"/>
<dbReference type="SUPFAM" id="SSF52540">
    <property type="entry name" value="P-loop containing nucleoside triphosphate hydrolases"/>
    <property type="match status" value="1"/>
</dbReference>
<dbReference type="InterPro" id="IPR003439">
    <property type="entry name" value="ABC_transporter-like_ATP-bd"/>
</dbReference>
<evidence type="ECO:0000256" key="2">
    <source>
        <dbReference type="ARBA" id="ARBA00022448"/>
    </source>
</evidence>
<keyword evidence="3" id="KW-0547">Nucleotide-binding</keyword>
<dbReference type="KEGG" id="kps:KPNJ2_01237"/>
<dbReference type="Proteomes" id="UP000019586">
    <property type="component" value="Chromosome"/>
</dbReference>
<protein>
    <submittedName>
        <fullName evidence="6">Manganese transport system ATP-binding protein</fullName>
    </submittedName>
</protein>
<dbReference type="InterPro" id="IPR027417">
    <property type="entry name" value="P-loop_NTPase"/>
</dbReference>
<dbReference type="GO" id="GO:0016887">
    <property type="term" value="F:ATP hydrolysis activity"/>
    <property type="evidence" value="ECO:0007669"/>
    <property type="project" value="InterPro"/>
</dbReference>
<evidence type="ECO:0000313" key="6">
    <source>
        <dbReference type="EMBL" id="AHM78017.1"/>
    </source>
</evidence>
<dbReference type="GO" id="GO:0005524">
    <property type="term" value="F:ATP binding"/>
    <property type="evidence" value="ECO:0007669"/>
    <property type="project" value="UniProtKB-KW"/>
</dbReference>
<comment type="similarity">
    <text evidence="1">Belongs to the ABC transporter superfamily.</text>
</comment>
<keyword evidence="4 6" id="KW-0067">ATP-binding</keyword>
<keyword evidence="2" id="KW-0813">Transport</keyword>
<evidence type="ECO:0000313" key="7">
    <source>
        <dbReference type="Proteomes" id="UP000019586"/>
    </source>
</evidence>
<evidence type="ECO:0000256" key="1">
    <source>
        <dbReference type="ARBA" id="ARBA00005417"/>
    </source>
</evidence>
<dbReference type="PROSITE" id="PS50893">
    <property type="entry name" value="ABC_TRANSPORTER_2"/>
    <property type="match status" value="1"/>
</dbReference>
<dbReference type="InterPro" id="IPR017871">
    <property type="entry name" value="ABC_transporter-like_CS"/>
</dbReference>
<dbReference type="InterPro" id="IPR003593">
    <property type="entry name" value="AAA+_ATPase"/>
</dbReference>
<sequence>MTPGRPRLSSRFFPSPCLLLTFVTFPLNDADLHSFFASLLLCYNIKLRRGYVHIDFYGIRRGARGYRRRAAGGAMVSNLVGGDAAMIELEQLVAGYDGVAITPPLSGMICPGSLTAIVGLNGCGKSTLLKTLAGFLPPVSGRLRWQGTRPVIGWLAQRHALESQFPLNVQDVVSQGAWPGVSLLRGLGGGTRRRIGAVLERVGLAGLAKTPIEALSGGQFQRMLFARVMVQQAPLVMLDEPFTGIDEATSRELMDLILEMHRQGQTILAVLHDNQRVADFFPETLLLTPQRACWGATRAVLPAFSHVRSA</sequence>
<dbReference type="InterPro" id="IPR050153">
    <property type="entry name" value="Metal_Ion_Import_ABC"/>
</dbReference>
<dbReference type="PANTHER" id="PTHR42734:SF5">
    <property type="entry name" value="IRON TRANSPORT SYSTEM ATP-BINDING PROTEIN HI_0361-RELATED"/>
    <property type="match status" value="1"/>
</dbReference>
<evidence type="ECO:0000259" key="5">
    <source>
        <dbReference type="PROSITE" id="PS50893"/>
    </source>
</evidence>
<feature type="domain" description="ABC transporter" evidence="5">
    <location>
        <begin position="87"/>
        <end position="307"/>
    </location>
</feature>
<dbReference type="EMBL" id="CP006918">
    <property type="protein sequence ID" value="AHM78017.1"/>
    <property type="molecule type" value="Genomic_DNA"/>
</dbReference>
<dbReference type="PATRIC" id="fig|1420013.3.peg.1185"/>
<dbReference type="HOGENOM" id="CLU_000604_1_11_6"/>
<name>W8UVQ6_KLEPN</name>
<accession>W8UVQ6</accession>
<evidence type="ECO:0000256" key="3">
    <source>
        <dbReference type="ARBA" id="ARBA00022741"/>
    </source>
</evidence>